<name>A0A1A0H5G9_9ASCO</name>
<protein>
    <recommendedName>
        <fullName evidence="4">Secreted protein</fullName>
    </recommendedName>
</protein>
<proteinExistence type="predicted"/>
<dbReference type="GeneID" id="30028104"/>
<gene>
    <name evidence="2" type="ORF">METBIDRAFT_219965</name>
</gene>
<evidence type="ECO:0008006" key="4">
    <source>
        <dbReference type="Google" id="ProtNLM"/>
    </source>
</evidence>
<evidence type="ECO:0000313" key="2">
    <source>
        <dbReference type="EMBL" id="OBA19190.1"/>
    </source>
</evidence>
<dbReference type="AlphaFoldDB" id="A0A1A0H5G9"/>
<accession>A0A1A0H5G9</accession>
<reference evidence="2 3" key="1">
    <citation type="submission" date="2016-05" db="EMBL/GenBank/DDBJ databases">
        <title>Comparative genomics of biotechnologically important yeasts.</title>
        <authorList>
            <consortium name="DOE Joint Genome Institute"/>
            <person name="Riley R."/>
            <person name="Haridas S."/>
            <person name="Wolfe K.H."/>
            <person name="Lopes M.R."/>
            <person name="Hittinger C.T."/>
            <person name="Goker M."/>
            <person name="Salamov A."/>
            <person name="Wisecaver J."/>
            <person name="Long T.M."/>
            <person name="Aerts A.L."/>
            <person name="Barry K."/>
            <person name="Choi C."/>
            <person name="Clum A."/>
            <person name="Coughlan A.Y."/>
            <person name="Deshpande S."/>
            <person name="Douglass A.P."/>
            <person name="Hanson S.J."/>
            <person name="Klenk H.-P."/>
            <person name="LaButti K."/>
            <person name="Lapidus A."/>
            <person name="Lindquist E."/>
            <person name="Lipzen A."/>
            <person name="Meier-kolthoff J.P."/>
            <person name="Ohm R.A."/>
            <person name="Otillar R.P."/>
            <person name="Pangilinan J."/>
            <person name="Peng Y."/>
            <person name="Rokas A."/>
            <person name="Rosa C.A."/>
            <person name="Scheuner C."/>
            <person name="Sibirny A.A."/>
            <person name="Slot J.C."/>
            <person name="Stielow J.B."/>
            <person name="Sun H."/>
            <person name="Kurtzman C.P."/>
            <person name="Blackwell M."/>
            <person name="Grigoriev I.V."/>
            <person name="Jeffries T.W."/>
        </authorList>
    </citation>
    <scope>NUCLEOTIDE SEQUENCE [LARGE SCALE GENOMIC DNA]</scope>
    <source>
        <strain evidence="2 3">NRRL YB-4993</strain>
    </source>
</reference>
<comment type="caution">
    <text evidence="2">The sequence shown here is derived from an EMBL/GenBank/DDBJ whole genome shotgun (WGS) entry which is preliminary data.</text>
</comment>
<keyword evidence="1" id="KW-0732">Signal</keyword>
<organism evidence="2 3">
    <name type="scientific">Metschnikowia bicuspidata var. bicuspidata NRRL YB-4993</name>
    <dbReference type="NCBI Taxonomy" id="869754"/>
    <lineage>
        <taxon>Eukaryota</taxon>
        <taxon>Fungi</taxon>
        <taxon>Dikarya</taxon>
        <taxon>Ascomycota</taxon>
        <taxon>Saccharomycotina</taxon>
        <taxon>Pichiomycetes</taxon>
        <taxon>Metschnikowiaceae</taxon>
        <taxon>Metschnikowia</taxon>
    </lineage>
</organism>
<evidence type="ECO:0000313" key="3">
    <source>
        <dbReference type="Proteomes" id="UP000092555"/>
    </source>
</evidence>
<evidence type="ECO:0000256" key="1">
    <source>
        <dbReference type="SAM" id="SignalP"/>
    </source>
</evidence>
<keyword evidence="3" id="KW-1185">Reference proteome</keyword>
<feature type="signal peptide" evidence="1">
    <location>
        <begin position="1"/>
        <end position="20"/>
    </location>
</feature>
<sequence>MVAVFCVLCFCSSMLQEPWAAKLHLCQTIPERAAGAIFSAYFFAVPLEIQNEGGSGVWIDRKIKSSGAMFVSVAFNSLELAGRLVRKKFVVDRKIKRSICLCSEKALLFDESSSCEVCG</sequence>
<dbReference type="Proteomes" id="UP000092555">
    <property type="component" value="Unassembled WGS sequence"/>
</dbReference>
<feature type="chain" id="PRO_5008291658" description="Secreted protein" evidence="1">
    <location>
        <begin position="21"/>
        <end position="119"/>
    </location>
</feature>
<dbReference type="EMBL" id="LXTC01000007">
    <property type="protein sequence ID" value="OBA19190.1"/>
    <property type="molecule type" value="Genomic_DNA"/>
</dbReference>
<dbReference type="RefSeq" id="XP_018709722.1">
    <property type="nucleotide sequence ID" value="XM_018855128.1"/>
</dbReference>